<evidence type="ECO:0000259" key="1">
    <source>
        <dbReference type="Pfam" id="PF08874"/>
    </source>
</evidence>
<gene>
    <name evidence="2" type="ORF">IRI77_25070</name>
</gene>
<dbReference type="Proteomes" id="UP000593892">
    <property type="component" value="Chromosome"/>
</dbReference>
<accession>A0A7S7SJJ8</accession>
<reference evidence="2 3" key="1">
    <citation type="submission" date="2020-10" db="EMBL/GenBank/DDBJ databases">
        <title>Complete genome sequence of Paludibaculum fermentans P105T, a facultatively anaerobic acidobacterium capable of dissimilatory Fe(III) reduction.</title>
        <authorList>
            <person name="Dedysh S.N."/>
            <person name="Beletsky A.V."/>
            <person name="Kulichevskaya I.S."/>
            <person name="Mardanov A.V."/>
            <person name="Ravin N.V."/>
        </authorList>
    </citation>
    <scope>NUCLEOTIDE SEQUENCE [LARGE SCALE GENOMIC DNA]</scope>
    <source>
        <strain evidence="2 3">P105</strain>
    </source>
</reference>
<dbReference type="EMBL" id="CP063849">
    <property type="protein sequence ID" value="QOY86065.1"/>
    <property type="molecule type" value="Genomic_DNA"/>
</dbReference>
<protein>
    <submittedName>
        <fullName evidence="2">DUF1835 domain-containing protein</fullName>
    </submittedName>
</protein>
<keyword evidence="3" id="KW-1185">Reference proteome</keyword>
<name>A0A7S7SJJ8_PALFE</name>
<organism evidence="2 3">
    <name type="scientific">Paludibaculum fermentans</name>
    <dbReference type="NCBI Taxonomy" id="1473598"/>
    <lineage>
        <taxon>Bacteria</taxon>
        <taxon>Pseudomonadati</taxon>
        <taxon>Acidobacteriota</taxon>
        <taxon>Terriglobia</taxon>
        <taxon>Bryobacterales</taxon>
        <taxon>Bryobacteraceae</taxon>
        <taxon>Paludibaculum</taxon>
    </lineage>
</organism>
<dbReference type="Pfam" id="PF08874">
    <property type="entry name" value="DUF1835"/>
    <property type="match status" value="1"/>
</dbReference>
<dbReference type="KEGG" id="pfer:IRI77_25070"/>
<dbReference type="RefSeq" id="WP_194447734.1">
    <property type="nucleotide sequence ID" value="NZ_CP063849.1"/>
</dbReference>
<feature type="domain" description="DUF1835" evidence="1">
    <location>
        <begin position="3"/>
        <end position="109"/>
    </location>
</feature>
<proteinExistence type="predicted"/>
<evidence type="ECO:0000313" key="3">
    <source>
        <dbReference type="Proteomes" id="UP000593892"/>
    </source>
</evidence>
<evidence type="ECO:0000313" key="2">
    <source>
        <dbReference type="EMBL" id="QOY86065.1"/>
    </source>
</evidence>
<dbReference type="InterPro" id="IPR014973">
    <property type="entry name" value="DUF1835"/>
</dbReference>
<dbReference type="AlphaFoldDB" id="A0A7S7SJJ8"/>
<sequence>MRLHITNGDSVVGSFQELFPGDTVLPWRDVLHEGPVPPELPLPELSEVRAQFLSAESGRPVERVLADFHARDGLLARYAEFEEVVLWFEHDLYDQLQLIQILDWFQTQAPDTANLRLIQADDYLGRMSRARFAELFPARRAVSAAQLGLASAAWRAFRSADPADLEPFLVPNAALPFLAPALARLCEEYPWTTDGLSRTQRVIRELQRQGLTDRSELFGAFSRQEQAIWMGDWSFFRVLDGAAPRGTGWQWNPILRRFESRPS</sequence>